<accession>A0A0F6QA74</accession>
<organism evidence="1">
    <name type="scientific">Glypta fumiferanae</name>
    <dbReference type="NCBI Taxonomy" id="389681"/>
    <lineage>
        <taxon>Eukaryota</taxon>
        <taxon>Metazoa</taxon>
        <taxon>Ecdysozoa</taxon>
        <taxon>Arthropoda</taxon>
        <taxon>Hexapoda</taxon>
        <taxon>Insecta</taxon>
        <taxon>Pterygota</taxon>
        <taxon>Neoptera</taxon>
        <taxon>Endopterygota</taxon>
        <taxon>Hymenoptera</taxon>
        <taxon>Apocrita</taxon>
        <taxon>Ichneumonoidea</taxon>
        <taxon>Ichneumonidae</taxon>
        <taxon>Banchinae</taxon>
        <taxon>Glypta</taxon>
    </lineage>
</organism>
<reference evidence="1" key="1">
    <citation type="journal article" date="2015" name="J. Virol.">
        <title>Genomic and Proteomic Analyses Indicate that Banchine and Campoplegine Polydnaviruses Have Similar, if Not Identical, Viral Ancestors.</title>
        <authorList>
            <person name="Beliveau C."/>
            <person name="Cohen A."/>
            <person name="Stewart D."/>
            <person name="Periquet G."/>
            <person name="Djoumad A."/>
            <person name="Kuhn L."/>
            <person name="Stoltz D."/>
            <person name="Volkoff A.-N."/>
            <person name="Herniou E."/>
            <person name="Drezen J.-M."/>
            <person name="Cusson M."/>
        </authorList>
    </citation>
    <scope>NUCLEOTIDE SEQUENCE</scope>
</reference>
<proteinExistence type="predicted"/>
<protein>
    <submittedName>
        <fullName evidence="1">U3-like protein</fullName>
    </submittedName>
</protein>
<gene>
    <name evidence="1" type="primary">U3L</name>
</gene>
<dbReference type="AlphaFoldDB" id="A0A0F6QA74"/>
<evidence type="ECO:0000313" key="1">
    <source>
        <dbReference type="EMBL" id="AKD28078.1"/>
    </source>
</evidence>
<sequence>MSMSEVYVIVKMTQPKTIVNDMSLATAALYEHELENWVPAMIWLHGGTMEHIKKNNDEDRSNDNIACNKNHGGVVVIRYDDDTDSLVPKCECTYQNVWQGPTCDVVNPMFCNGSLDVPMLKSNRWICASSAADQTETDVYKNYISIQNKWLKVGDSMKRQRIQLLS</sequence>
<name>A0A0F6QA74_9HYME</name>
<dbReference type="EMBL" id="KP706798">
    <property type="protein sequence ID" value="AKD28078.1"/>
    <property type="molecule type" value="Genomic_DNA"/>
</dbReference>